<evidence type="ECO:0000313" key="4">
    <source>
        <dbReference type="Proteomes" id="UP000011116"/>
    </source>
</evidence>
<keyword evidence="2" id="KW-0472">Membrane</keyword>
<dbReference type="Proteomes" id="UP000011116">
    <property type="component" value="Chromosome 5H"/>
</dbReference>
<dbReference type="EnsemblPlants" id="HORVU.MOREX.r3.5HG0473100.1">
    <property type="protein sequence ID" value="HORVU.MOREX.r3.5HG0473100.1.CDS1"/>
    <property type="gene ID" value="HORVU.MOREX.r3.5HG0473100"/>
</dbReference>
<evidence type="ECO:0000256" key="2">
    <source>
        <dbReference type="SAM" id="Phobius"/>
    </source>
</evidence>
<dbReference type="Pfam" id="PF03140">
    <property type="entry name" value="DUF247"/>
    <property type="match status" value="1"/>
</dbReference>
<proteinExistence type="predicted"/>
<dbReference type="AlphaFoldDB" id="A0A8I6YG38"/>
<evidence type="ECO:0000256" key="1">
    <source>
        <dbReference type="SAM" id="MobiDB-lite"/>
    </source>
</evidence>
<evidence type="ECO:0000313" key="3">
    <source>
        <dbReference type="EnsemblPlants" id="HORVU.MOREX.r3.5HG0473100.1.CDS1"/>
    </source>
</evidence>
<reference evidence="3" key="3">
    <citation type="submission" date="2022-01" db="UniProtKB">
        <authorList>
            <consortium name="EnsemblPlants"/>
        </authorList>
    </citation>
    <scope>IDENTIFICATION</scope>
    <source>
        <strain evidence="3">subsp. vulgare</strain>
    </source>
</reference>
<dbReference type="PANTHER" id="PTHR31170">
    <property type="entry name" value="BNAC04G53230D PROTEIN"/>
    <property type="match status" value="1"/>
</dbReference>
<dbReference type="Gramene" id="HORVU.MOREX.r3.5HG0473100.1">
    <property type="protein sequence ID" value="HORVU.MOREX.r3.5HG0473100.1.CDS1"/>
    <property type="gene ID" value="HORVU.MOREX.r3.5HG0473100"/>
</dbReference>
<protein>
    <submittedName>
        <fullName evidence="3">Uncharacterized protein</fullName>
    </submittedName>
</protein>
<organism evidence="3 4">
    <name type="scientific">Hordeum vulgare subsp. vulgare</name>
    <name type="common">Domesticated barley</name>
    <dbReference type="NCBI Taxonomy" id="112509"/>
    <lineage>
        <taxon>Eukaryota</taxon>
        <taxon>Viridiplantae</taxon>
        <taxon>Streptophyta</taxon>
        <taxon>Embryophyta</taxon>
        <taxon>Tracheophyta</taxon>
        <taxon>Spermatophyta</taxon>
        <taxon>Magnoliopsida</taxon>
        <taxon>Liliopsida</taxon>
        <taxon>Poales</taxon>
        <taxon>Poaceae</taxon>
        <taxon>BOP clade</taxon>
        <taxon>Pooideae</taxon>
        <taxon>Triticodae</taxon>
        <taxon>Triticeae</taxon>
        <taxon>Hordeinae</taxon>
        <taxon>Hordeum</taxon>
    </lineage>
</organism>
<feature type="region of interest" description="Disordered" evidence="1">
    <location>
        <begin position="68"/>
        <end position="89"/>
    </location>
</feature>
<sequence length="374" mass="42230">MKEQAVSYILSGDKPDDLIQMLENLEDKVRRCYAHLPDHSLSSEHFCNMLLHDGCYLLRLFMTYTDDSEEAGSDNSTPQAPVTGAGGVSDSVSQRDTLFLCENQIPFFVLQKIHEHVTDATGRPSVLECIAHSVQGLLQAQLYISNKARPAPGQTSHLLQLVRGFFLPAKPPKAMEENTARPRTGRWRRATEYRCHGNIRFKCKDFVDDIKSSILDVSYQGGTLSIPPLRVDSNTWTILRNLMALEEQMTQRYVTAYCVFMSQVAGTVEDVKLLVGAGIVEQFLASDKQVAQGFANLLSDVVLHVDKQEQNYLKPIWHDLDMRCNKWAHRFMGTCREQHCRNGLYTIAFIITAILFASGLMQAVFAVLSYKFKN</sequence>
<keyword evidence="2" id="KW-0812">Transmembrane</keyword>
<dbReference type="InterPro" id="IPR004158">
    <property type="entry name" value="DUF247_pln"/>
</dbReference>
<reference evidence="4" key="1">
    <citation type="journal article" date="2012" name="Nature">
        <title>A physical, genetic and functional sequence assembly of the barley genome.</title>
        <authorList>
            <consortium name="The International Barley Genome Sequencing Consortium"/>
            <person name="Mayer K.F."/>
            <person name="Waugh R."/>
            <person name="Brown J.W."/>
            <person name="Schulman A."/>
            <person name="Langridge P."/>
            <person name="Platzer M."/>
            <person name="Fincher G.B."/>
            <person name="Muehlbauer G.J."/>
            <person name="Sato K."/>
            <person name="Close T.J."/>
            <person name="Wise R.P."/>
            <person name="Stein N."/>
        </authorList>
    </citation>
    <scope>NUCLEOTIDE SEQUENCE [LARGE SCALE GENOMIC DNA]</scope>
    <source>
        <strain evidence="4">cv. Morex</strain>
    </source>
</reference>
<keyword evidence="4" id="KW-1185">Reference proteome</keyword>
<feature type="transmembrane region" description="Helical" evidence="2">
    <location>
        <begin position="344"/>
        <end position="368"/>
    </location>
</feature>
<keyword evidence="2" id="KW-1133">Transmembrane helix</keyword>
<accession>A0A8I6YG38</accession>
<reference evidence="3" key="2">
    <citation type="submission" date="2020-10" db="EMBL/GenBank/DDBJ databases">
        <authorList>
            <person name="Scholz U."/>
            <person name="Mascher M."/>
            <person name="Fiebig A."/>
        </authorList>
    </citation>
    <scope>NUCLEOTIDE SEQUENCE [LARGE SCALE GENOMIC DNA]</scope>
    <source>
        <strain evidence="3">cv. Morex</strain>
    </source>
</reference>
<dbReference type="PANTHER" id="PTHR31170:SF18">
    <property type="entry name" value="(WILD MALAYSIAN BANANA) HYPOTHETICAL PROTEIN"/>
    <property type="match status" value="1"/>
</dbReference>
<name>A0A8I6YG38_HORVV</name>